<comment type="caution">
    <text evidence="2">The sequence shown here is derived from an EMBL/GenBank/DDBJ whole genome shotgun (WGS) entry which is preliminary data.</text>
</comment>
<accession>A0A919L4C2</accession>
<protein>
    <submittedName>
        <fullName evidence="2">Uncharacterized protein</fullName>
    </submittedName>
</protein>
<evidence type="ECO:0000256" key="1">
    <source>
        <dbReference type="SAM" id="Phobius"/>
    </source>
</evidence>
<dbReference type="EMBL" id="BNBO01000057">
    <property type="protein sequence ID" value="GHH82196.1"/>
    <property type="molecule type" value="Genomic_DNA"/>
</dbReference>
<sequence length="117" mass="12405">MTDSVAPSVPRAAATRGRWWRAPLVSTLVSVLLLPVVRALRGFAEMATDPCYEPGSCPSTFAHLQVADVALVVAQVLILLQWPAAYLLRPVRVLVSLAPAAAYLVVVGAVFSIPAGR</sequence>
<name>A0A919L4C2_9ACTN</name>
<dbReference type="RefSeq" id="WP_190214647.1">
    <property type="nucleotide sequence ID" value="NZ_BNBO01000057.1"/>
</dbReference>
<organism evidence="2 3">
    <name type="scientific">Kitasatospora indigofera</name>
    <dbReference type="NCBI Taxonomy" id="67307"/>
    <lineage>
        <taxon>Bacteria</taxon>
        <taxon>Bacillati</taxon>
        <taxon>Actinomycetota</taxon>
        <taxon>Actinomycetes</taxon>
        <taxon>Kitasatosporales</taxon>
        <taxon>Streptomycetaceae</taxon>
        <taxon>Kitasatospora</taxon>
    </lineage>
</organism>
<keyword evidence="3" id="KW-1185">Reference proteome</keyword>
<dbReference type="Proteomes" id="UP000617734">
    <property type="component" value="Unassembled WGS sequence"/>
</dbReference>
<reference evidence="2" key="1">
    <citation type="journal article" date="2014" name="Int. J. Syst. Evol. Microbiol.">
        <title>Complete genome sequence of Corynebacterium casei LMG S-19264T (=DSM 44701T), isolated from a smear-ripened cheese.</title>
        <authorList>
            <consortium name="US DOE Joint Genome Institute (JGI-PGF)"/>
            <person name="Walter F."/>
            <person name="Albersmeier A."/>
            <person name="Kalinowski J."/>
            <person name="Ruckert C."/>
        </authorList>
    </citation>
    <scope>NUCLEOTIDE SEQUENCE</scope>
    <source>
        <strain evidence="2">JCM 4646</strain>
    </source>
</reference>
<keyword evidence="1" id="KW-0472">Membrane</keyword>
<feature type="transmembrane region" description="Helical" evidence="1">
    <location>
        <begin position="63"/>
        <end position="82"/>
    </location>
</feature>
<keyword evidence="1" id="KW-0812">Transmembrane</keyword>
<keyword evidence="1" id="KW-1133">Transmembrane helix</keyword>
<dbReference type="AlphaFoldDB" id="A0A919L4C2"/>
<proteinExistence type="predicted"/>
<reference evidence="2" key="2">
    <citation type="submission" date="2020-09" db="EMBL/GenBank/DDBJ databases">
        <authorList>
            <person name="Sun Q."/>
            <person name="Ohkuma M."/>
        </authorList>
    </citation>
    <scope>NUCLEOTIDE SEQUENCE</scope>
    <source>
        <strain evidence="2">JCM 4646</strain>
    </source>
</reference>
<evidence type="ECO:0000313" key="3">
    <source>
        <dbReference type="Proteomes" id="UP000617734"/>
    </source>
</evidence>
<dbReference type="GeneID" id="95356939"/>
<evidence type="ECO:0000313" key="2">
    <source>
        <dbReference type="EMBL" id="GHH82196.1"/>
    </source>
</evidence>
<feature type="transmembrane region" description="Helical" evidence="1">
    <location>
        <begin position="94"/>
        <end position="115"/>
    </location>
</feature>
<gene>
    <name evidence="2" type="ORF">GCM10018781_66640</name>
</gene>